<sequence length="162" mass="18487">MCNGIFYGIKVMVILMKHENEIFEKLLKFSQKAVKKNQVPIAAAVVDKNRQIIGLGSNKTNKKIITSHAEILALNAACKKLKTNKLNNCSIWITVEPCMMCLGAIFNAGIRHICYFLENEKSGFIKSNHTFDLSKMSIHKVKDPEKNNQVKKIMKDFFKKLR</sequence>
<feature type="domain" description="CMP/dCMP-type deaminase" evidence="3">
    <location>
        <begin position="17"/>
        <end position="127"/>
    </location>
</feature>
<evidence type="ECO:0000313" key="5">
    <source>
        <dbReference type="Proteomes" id="UP000019260"/>
    </source>
</evidence>
<dbReference type="KEGG" id="smia:P344_00035"/>
<dbReference type="GO" id="GO:0008270">
    <property type="term" value="F:zinc ion binding"/>
    <property type="evidence" value="ECO:0007669"/>
    <property type="project" value="InterPro"/>
</dbReference>
<name>W6AJP5_9MOLU</name>
<dbReference type="PATRIC" id="fig|838561.3.peg.7"/>
<accession>W6AJP5</accession>
<dbReference type="PANTHER" id="PTHR11079">
    <property type="entry name" value="CYTOSINE DEAMINASE FAMILY MEMBER"/>
    <property type="match status" value="1"/>
</dbReference>
<evidence type="ECO:0000256" key="1">
    <source>
        <dbReference type="ARBA" id="ARBA00022723"/>
    </source>
</evidence>
<dbReference type="CDD" id="cd01285">
    <property type="entry name" value="nucleoside_deaminase"/>
    <property type="match status" value="1"/>
</dbReference>
<dbReference type="InterPro" id="IPR002125">
    <property type="entry name" value="CMP_dCMP_dom"/>
</dbReference>
<keyword evidence="5" id="KW-1185">Reference proteome</keyword>
<dbReference type="eggNOG" id="COG0590">
    <property type="taxonomic scope" value="Bacteria"/>
</dbReference>
<evidence type="ECO:0000259" key="3">
    <source>
        <dbReference type="PROSITE" id="PS51747"/>
    </source>
</evidence>
<dbReference type="STRING" id="838561.P344_00035"/>
<keyword evidence="1" id="KW-0479">Metal-binding</keyword>
<organism evidence="4 5">
    <name type="scientific">Spiroplasma mirum ATCC 29335</name>
    <dbReference type="NCBI Taxonomy" id="838561"/>
    <lineage>
        <taxon>Bacteria</taxon>
        <taxon>Bacillati</taxon>
        <taxon>Mycoplasmatota</taxon>
        <taxon>Mollicutes</taxon>
        <taxon>Entomoplasmatales</taxon>
        <taxon>Spiroplasmataceae</taxon>
        <taxon>Spiroplasma</taxon>
    </lineage>
</organism>
<proteinExistence type="predicted"/>
<dbReference type="PROSITE" id="PS00903">
    <property type="entry name" value="CYT_DCMP_DEAMINASES_1"/>
    <property type="match status" value="1"/>
</dbReference>
<dbReference type="GO" id="GO:0002100">
    <property type="term" value="P:tRNA wobble adenosine to inosine editing"/>
    <property type="evidence" value="ECO:0007669"/>
    <property type="project" value="InterPro"/>
</dbReference>
<dbReference type="PANTHER" id="PTHR11079:SF179">
    <property type="entry name" value="TRNA(ADENINE(34)) DEAMINASE, CHLOROPLASTIC"/>
    <property type="match status" value="1"/>
</dbReference>
<dbReference type="HOGENOM" id="CLU_025810_3_2_14"/>
<protein>
    <recommendedName>
        <fullName evidence="3">CMP/dCMP-type deaminase domain-containing protein</fullName>
    </recommendedName>
</protein>
<reference evidence="4 5" key="1">
    <citation type="submission" date="2013-09" db="EMBL/GenBank/DDBJ databases">
        <title>Complete genome sequence of Spiroplasma mirum suckling mouse cataract agent.</title>
        <authorList>
            <person name="Landry C.A."/>
            <person name="Bastian F.O."/>
            <person name="Thune R.L."/>
        </authorList>
    </citation>
    <scope>NUCLEOTIDE SEQUENCE [LARGE SCALE GENOMIC DNA]</scope>
    <source>
        <strain evidence="4 5">SMCA</strain>
    </source>
</reference>
<dbReference type="Gene3D" id="3.40.140.10">
    <property type="entry name" value="Cytidine Deaminase, domain 2"/>
    <property type="match status" value="1"/>
</dbReference>
<evidence type="ECO:0000256" key="2">
    <source>
        <dbReference type="ARBA" id="ARBA00022833"/>
    </source>
</evidence>
<dbReference type="AlphaFoldDB" id="W6AJP5"/>
<dbReference type="SUPFAM" id="SSF53927">
    <property type="entry name" value="Cytidine deaminase-like"/>
    <property type="match status" value="1"/>
</dbReference>
<keyword evidence="2" id="KW-0862">Zinc</keyword>
<dbReference type="Pfam" id="PF14437">
    <property type="entry name" value="MafB19-deam"/>
    <property type="match status" value="1"/>
</dbReference>
<dbReference type="Proteomes" id="UP000019260">
    <property type="component" value="Chromosome"/>
</dbReference>
<dbReference type="InterPro" id="IPR016193">
    <property type="entry name" value="Cytidine_deaminase-like"/>
</dbReference>
<gene>
    <name evidence="4" type="ORF">P344_00035</name>
</gene>
<dbReference type="PROSITE" id="PS51747">
    <property type="entry name" value="CYT_DCMP_DEAMINASES_2"/>
    <property type="match status" value="1"/>
</dbReference>
<evidence type="ECO:0000313" key="4">
    <source>
        <dbReference type="EMBL" id="AHI57387.1"/>
    </source>
</evidence>
<dbReference type="InterPro" id="IPR016192">
    <property type="entry name" value="APOBEC/CMP_deaminase_Zn-bd"/>
</dbReference>
<dbReference type="InterPro" id="IPR058535">
    <property type="entry name" value="MafB19-deam"/>
</dbReference>
<dbReference type="EMBL" id="CP006720">
    <property type="protein sequence ID" value="AHI57387.1"/>
    <property type="molecule type" value="Genomic_DNA"/>
</dbReference>
<dbReference type="GO" id="GO:0052717">
    <property type="term" value="F:tRNA-specific adenosine-34 deaminase activity"/>
    <property type="evidence" value="ECO:0007669"/>
    <property type="project" value="UniProtKB-EC"/>
</dbReference>